<reference evidence="2 3" key="1">
    <citation type="journal article" date="2023" name="BMC Biol.">
        <title>The compact genome of the sponge Oopsacas minuta (Hexactinellida) is lacking key metazoan core genes.</title>
        <authorList>
            <person name="Santini S."/>
            <person name="Schenkelaars Q."/>
            <person name="Jourda C."/>
            <person name="Duchesne M."/>
            <person name="Belahbib H."/>
            <person name="Rocher C."/>
            <person name="Selva M."/>
            <person name="Riesgo A."/>
            <person name="Vervoort M."/>
            <person name="Leys S.P."/>
            <person name="Kodjabachian L."/>
            <person name="Le Bivic A."/>
            <person name="Borchiellini C."/>
            <person name="Claverie J.M."/>
            <person name="Renard E."/>
        </authorList>
    </citation>
    <scope>NUCLEOTIDE SEQUENCE [LARGE SCALE GENOMIC DNA]</scope>
    <source>
        <strain evidence="2">SPO-2</strain>
    </source>
</reference>
<dbReference type="CDD" id="cd17039">
    <property type="entry name" value="Ubl_ubiquitin_like"/>
    <property type="match status" value="1"/>
</dbReference>
<comment type="caution">
    <text evidence="2">The sequence shown here is derived from an EMBL/GenBank/DDBJ whole genome shotgun (WGS) entry which is preliminary data.</text>
</comment>
<gene>
    <name evidence="2" type="ORF">LOD99_10322</name>
</gene>
<keyword evidence="3" id="KW-1185">Reference proteome</keyword>
<protein>
    <submittedName>
        <fullName evidence="2">Polyubiquitin-like</fullName>
    </submittedName>
</protein>
<accession>A0AAV7KIE3</accession>
<dbReference type="AlphaFoldDB" id="A0AAV7KIE3"/>
<dbReference type="InterPro" id="IPR029071">
    <property type="entry name" value="Ubiquitin-like_domsf"/>
</dbReference>
<dbReference type="Pfam" id="PF00240">
    <property type="entry name" value="ubiquitin"/>
    <property type="match status" value="1"/>
</dbReference>
<organism evidence="2 3">
    <name type="scientific">Oopsacas minuta</name>
    <dbReference type="NCBI Taxonomy" id="111878"/>
    <lineage>
        <taxon>Eukaryota</taxon>
        <taxon>Metazoa</taxon>
        <taxon>Porifera</taxon>
        <taxon>Hexactinellida</taxon>
        <taxon>Hexasterophora</taxon>
        <taxon>Lyssacinosida</taxon>
        <taxon>Leucopsacidae</taxon>
        <taxon>Oopsacas</taxon>
    </lineage>
</organism>
<proteinExistence type="predicted"/>
<dbReference type="Gene3D" id="3.10.20.90">
    <property type="entry name" value="Phosphatidylinositol 3-kinase Catalytic Subunit, Chain A, domain 1"/>
    <property type="match status" value="1"/>
</dbReference>
<evidence type="ECO:0000313" key="2">
    <source>
        <dbReference type="EMBL" id="KAI6660680.1"/>
    </source>
</evidence>
<evidence type="ECO:0000259" key="1">
    <source>
        <dbReference type="PROSITE" id="PS50053"/>
    </source>
</evidence>
<dbReference type="InterPro" id="IPR000626">
    <property type="entry name" value="Ubiquitin-like_dom"/>
</dbReference>
<evidence type="ECO:0000313" key="3">
    <source>
        <dbReference type="Proteomes" id="UP001165289"/>
    </source>
</evidence>
<dbReference type="EMBL" id="JAKMXF010000029">
    <property type="protein sequence ID" value="KAI6660680.1"/>
    <property type="molecule type" value="Genomic_DNA"/>
</dbReference>
<name>A0AAV7KIE3_9METZ</name>
<dbReference type="SUPFAM" id="SSF54236">
    <property type="entry name" value="Ubiquitin-like"/>
    <property type="match status" value="1"/>
</dbReference>
<sequence length="91" mass="10307">MDNIYISGMEGKSKVLHIETQKIQTFKIKELKVKVKTVTGIDVEKQRLLYGSKDLEESHNGQVMTFEDYGIHAGASIVLVVRLPGGNRYFH</sequence>
<feature type="domain" description="Ubiquitin-like" evidence="1">
    <location>
        <begin position="28"/>
        <end position="86"/>
    </location>
</feature>
<dbReference type="Proteomes" id="UP001165289">
    <property type="component" value="Unassembled WGS sequence"/>
</dbReference>
<dbReference type="PROSITE" id="PS50053">
    <property type="entry name" value="UBIQUITIN_2"/>
    <property type="match status" value="1"/>
</dbReference>